<accession>A0A2P8C5G5</accession>
<evidence type="ECO:0000313" key="1">
    <source>
        <dbReference type="EMBL" id="PSK80195.1"/>
    </source>
</evidence>
<proteinExistence type="predicted"/>
<organism evidence="1 2">
    <name type="scientific">Prolixibacter denitrificans</name>
    <dbReference type="NCBI Taxonomy" id="1541063"/>
    <lineage>
        <taxon>Bacteria</taxon>
        <taxon>Pseudomonadati</taxon>
        <taxon>Bacteroidota</taxon>
        <taxon>Bacteroidia</taxon>
        <taxon>Marinilabiliales</taxon>
        <taxon>Prolixibacteraceae</taxon>
        <taxon>Prolixibacter</taxon>
    </lineage>
</organism>
<name>A0A2P8C5G5_9BACT</name>
<protein>
    <submittedName>
        <fullName evidence="1">Uncharacterized protein</fullName>
    </submittedName>
</protein>
<reference evidence="1 2" key="1">
    <citation type="submission" date="2018-03" db="EMBL/GenBank/DDBJ databases">
        <title>Genomic Encyclopedia of Archaeal and Bacterial Type Strains, Phase II (KMG-II): from individual species to whole genera.</title>
        <authorList>
            <person name="Goeker M."/>
        </authorList>
    </citation>
    <scope>NUCLEOTIDE SEQUENCE [LARGE SCALE GENOMIC DNA]</scope>
    <source>
        <strain evidence="1 2">DSM 27267</strain>
    </source>
</reference>
<dbReference type="EMBL" id="PYGC01000021">
    <property type="protein sequence ID" value="PSK80195.1"/>
    <property type="molecule type" value="Genomic_DNA"/>
</dbReference>
<evidence type="ECO:0000313" key="2">
    <source>
        <dbReference type="Proteomes" id="UP000240621"/>
    </source>
</evidence>
<comment type="caution">
    <text evidence="1">The sequence shown here is derived from an EMBL/GenBank/DDBJ whole genome shotgun (WGS) entry which is preliminary data.</text>
</comment>
<dbReference type="AlphaFoldDB" id="A0A2P8C5G5"/>
<sequence>MFLVIGIFILSSCKDNENPIGKWDDIIKLSTKSVELTAQADSVTINTQGDWWWVDGISFQDSTYSYYNRTDINLESDAYTITEDDFTVERRDKNTLFVRLKENNTGAERTMLIGLEAGDYFDHVNIQQAGN</sequence>
<dbReference type="Proteomes" id="UP000240621">
    <property type="component" value="Unassembled WGS sequence"/>
</dbReference>
<gene>
    <name evidence="1" type="ORF">CLV93_12110</name>
</gene>